<evidence type="ECO:0000256" key="1">
    <source>
        <dbReference type="SAM" id="MobiDB-lite"/>
    </source>
</evidence>
<reference evidence="2 3" key="1">
    <citation type="journal article" date="2019" name="Sci. Rep.">
        <title>Orb-weaving spider Araneus ventricosus genome elucidates the spidroin gene catalogue.</title>
        <authorList>
            <person name="Kono N."/>
            <person name="Nakamura H."/>
            <person name="Ohtoshi R."/>
            <person name="Moran D.A.P."/>
            <person name="Shinohara A."/>
            <person name="Yoshida Y."/>
            <person name="Fujiwara M."/>
            <person name="Mori M."/>
            <person name="Tomita M."/>
            <person name="Arakawa K."/>
        </authorList>
    </citation>
    <scope>NUCLEOTIDE SEQUENCE [LARGE SCALE GENOMIC DNA]</scope>
</reference>
<dbReference type="EMBL" id="BGPR01004362">
    <property type="protein sequence ID" value="GBM98832.1"/>
    <property type="molecule type" value="Genomic_DNA"/>
</dbReference>
<keyword evidence="3" id="KW-1185">Reference proteome</keyword>
<dbReference type="Proteomes" id="UP000499080">
    <property type="component" value="Unassembled WGS sequence"/>
</dbReference>
<accession>A0A4Y2KBW0</accession>
<proteinExistence type="predicted"/>
<name>A0A4Y2KBW0_ARAVE</name>
<organism evidence="2 3">
    <name type="scientific">Araneus ventricosus</name>
    <name type="common">Orbweaver spider</name>
    <name type="synonym">Epeira ventricosa</name>
    <dbReference type="NCBI Taxonomy" id="182803"/>
    <lineage>
        <taxon>Eukaryota</taxon>
        <taxon>Metazoa</taxon>
        <taxon>Ecdysozoa</taxon>
        <taxon>Arthropoda</taxon>
        <taxon>Chelicerata</taxon>
        <taxon>Arachnida</taxon>
        <taxon>Araneae</taxon>
        <taxon>Araneomorphae</taxon>
        <taxon>Entelegynae</taxon>
        <taxon>Araneoidea</taxon>
        <taxon>Araneidae</taxon>
        <taxon>Araneus</taxon>
    </lineage>
</organism>
<feature type="region of interest" description="Disordered" evidence="1">
    <location>
        <begin position="1"/>
        <end position="30"/>
    </location>
</feature>
<comment type="caution">
    <text evidence="2">The sequence shown here is derived from an EMBL/GenBank/DDBJ whole genome shotgun (WGS) entry which is preliminary data.</text>
</comment>
<dbReference type="AlphaFoldDB" id="A0A4Y2KBW0"/>
<gene>
    <name evidence="2" type="ORF">AVEN_188096_1</name>
</gene>
<evidence type="ECO:0000313" key="3">
    <source>
        <dbReference type="Proteomes" id="UP000499080"/>
    </source>
</evidence>
<evidence type="ECO:0000313" key="2">
    <source>
        <dbReference type="EMBL" id="GBM98832.1"/>
    </source>
</evidence>
<sequence length="119" mass="13173">MDEPSLPPSLFTDRGANEEVPVEAKRKEGRRRGGGVFFVPLFSPNCSNAPVTKINNVPPELISSRLDNAKEIAFSASGTIEQPLPALQNRPAIGRVSGFDCFHRRRILNKMKGKCLRKK</sequence>
<protein>
    <submittedName>
        <fullName evidence="2">Uncharacterized protein</fullName>
    </submittedName>
</protein>